<dbReference type="EMBL" id="FWWY01000001">
    <property type="protein sequence ID" value="SMC04428.1"/>
    <property type="molecule type" value="Genomic_DNA"/>
</dbReference>
<name>A0A1W1WDP2_SULTA</name>
<sequence>MMSWPLDTTPFLWGVATSSHQVEGNNHNDWTQWEEQGHVPEKSGRACLHYEKYPEDLNLFAELGINAYRYSIEWSRIEPEPGYFDQNALNHYRTMTEAVMRHQMEPMVTLHHFTLPLWFAEQGGFFHPEAPQIFARYVKQVVSALGDLVRFYITINEPMVYAVMGYGNGQWPPGHKNLKEVWQIGPRLLACHNAAYHQIKQQRPNTMVGLAHHLLAFEPYNSRSRLDRYNARLLHSLFNGRFIQWTKHTADFIGINYYTRQYARFRQFLTPVPHKPDQILTDMGWEIYPEGLEKLLVAMKRYDKPLIITENGIATNDDRLRQQFLKDHIAAVGRAQNQGAIVRGYFYWAGLDNFEWAEGYRPRFGLIHVDYATQQRTLKDSALLYRRIISANQGRWPISVPPEPEPPVSDL</sequence>
<evidence type="ECO:0000313" key="7">
    <source>
        <dbReference type="Proteomes" id="UP000192660"/>
    </source>
</evidence>
<comment type="similarity">
    <text evidence="1 5">Belongs to the glycosyl hydrolase 1 family.</text>
</comment>
<dbReference type="Pfam" id="PF00232">
    <property type="entry name" value="Glyco_hydro_1"/>
    <property type="match status" value="2"/>
</dbReference>
<dbReference type="PANTHER" id="PTHR10353:SF209">
    <property type="entry name" value="GALACTOLIPID GALACTOSYLTRANSFERASE SFR2, CHLOROPLASTIC"/>
    <property type="match status" value="1"/>
</dbReference>
<feature type="active site" description="Nucleophile" evidence="4">
    <location>
        <position position="310"/>
    </location>
</feature>
<keyword evidence="2" id="KW-0378">Hydrolase</keyword>
<dbReference type="STRING" id="28034.BFX07_01110"/>
<dbReference type="InterPro" id="IPR018120">
    <property type="entry name" value="Glyco_hydro_1_AS"/>
</dbReference>
<proteinExistence type="inferred from homology"/>
<evidence type="ECO:0000313" key="6">
    <source>
        <dbReference type="EMBL" id="SMC04428.1"/>
    </source>
</evidence>
<evidence type="ECO:0000256" key="3">
    <source>
        <dbReference type="ARBA" id="ARBA00023295"/>
    </source>
</evidence>
<dbReference type="InterPro" id="IPR017853">
    <property type="entry name" value="GH"/>
</dbReference>
<accession>A0A1W1WDP2</accession>
<dbReference type="PANTHER" id="PTHR10353">
    <property type="entry name" value="GLYCOSYL HYDROLASE"/>
    <property type="match status" value="1"/>
</dbReference>
<keyword evidence="7" id="KW-1185">Reference proteome</keyword>
<evidence type="ECO:0000256" key="5">
    <source>
        <dbReference type="RuleBase" id="RU003690"/>
    </source>
</evidence>
<dbReference type="PROSITE" id="PS00572">
    <property type="entry name" value="GLYCOSYL_HYDROL_F1_1"/>
    <property type="match status" value="1"/>
</dbReference>
<gene>
    <name evidence="6" type="ORF">SAMN00768000_1650</name>
</gene>
<dbReference type="GO" id="GO:0005975">
    <property type="term" value="P:carbohydrate metabolic process"/>
    <property type="evidence" value="ECO:0007669"/>
    <property type="project" value="InterPro"/>
</dbReference>
<dbReference type="OrthoDB" id="2339329at2"/>
<keyword evidence="3" id="KW-0326">Glycosidase</keyword>
<dbReference type="AlphaFoldDB" id="A0A1W1WDP2"/>
<organism evidence="6 7">
    <name type="scientific">Sulfobacillus thermosulfidooxidans (strain DSM 9293 / VKM B-1269 / AT-1)</name>
    <dbReference type="NCBI Taxonomy" id="929705"/>
    <lineage>
        <taxon>Bacteria</taxon>
        <taxon>Bacillati</taxon>
        <taxon>Bacillota</taxon>
        <taxon>Clostridia</taxon>
        <taxon>Eubacteriales</taxon>
        <taxon>Clostridiales Family XVII. Incertae Sedis</taxon>
        <taxon>Sulfobacillus</taxon>
    </lineage>
</organism>
<protein>
    <submittedName>
        <fullName evidence="6">Beta-glucosidase</fullName>
    </submittedName>
</protein>
<dbReference type="Gene3D" id="3.20.20.80">
    <property type="entry name" value="Glycosidases"/>
    <property type="match status" value="1"/>
</dbReference>
<dbReference type="InterPro" id="IPR001360">
    <property type="entry name" value="Glyco_hydro_1"/>
</dbReference>
<dbReference type="RefSeq" id="WP_084661248.1">
    <property type="nucleotide sequence ID" value="NZ_FWWY01000001.1"/>
</dbReference>
<dbReference type="PRINTS" id="PR00131">
    <property type="entry name" value="GLHYDRLASE1"/>
</dbReference>
<evidence type="ECO:0000256" key="1">
    <source>
        <dbReference type="ARBA" id="ARBA00010838"/>
    </source>
</evidence>
<dbReference type="GO" id="GO:0008422">
    <property type="term" value="F:beta-glucosidase activity"/>
    <property type="evidence" value="ECO:0007669"/>
    <property type="project" value="TreeGrafter"/>
</dbReference>
<dbReference type="SUPFAM" id="SSF51445">
    <property type="entry name" value="(Trans)glycosidases"/>
    <property type="match status" value="1"/>
</dbReference>
<evidence type="ECO:0000256" key="2">
    <source>
        <dbReference type="ARBA" id="ARBA00022801"/>
    </source>
</evidence>
<reference evidence="7" key="1">
    <citation type="submission" date="2017-04" db="EMBL/GenBank/DDBJ databases">
        <authorList>
            <person name="Varghese N."/>
            <person name="Submissions S."/>
        </authorList>
    </citation>
    <scope>NUCLEOTIDE SEQUENCE [LARGE SCALE GENOMIC DNA]</scope>
    <source>
        <strain evidence="7">DSM 9293</strain>
    </source>
</reference>
<evidence type="ECO:0000256" key="4">
    <source>
        <dbReference type="PROSITE-ProRule" id="PRU10055"/>
    </source>
</evidence>
<dbReference type="Proteomes" id="UP000192660">
    <property type="component" value="Unassembled WGS sequence"/>
</dbReference>
<dbReference type="SMR" id="A0A1W1WDP2"/>